<dbReference type="PROSITE" id="PS51007">
    <property type="entry name" value="CYTC"/>
    <property type="match status" value="1"/>
</dbReference>
<dbReference type="Proteomes" id="UP000031594">
    <property type="component" value="Unassembled WGS sequence"/>
</dbReference>
<dbReference type="SUPFAM" id="SSF46626">
    <property type="entry name" value="Cytochrome c"/>
    <property type="match status" value="1"/>
</dbReference>
<evidence type="ECO:0000256" key="2">
    <source>
        <dbReference type="ARBA" id="ARBA00022723"/>
    </source>
</evidence>
<gene>
    <name evidence="6" type="ORF">A946_06325</name>
</gene>
<reference evidence="6 7" key="1">
    <citation type="submission" date="2014-08" db="EMBL/GenBank/DDBJ databases">
        <title>Methylacidiphilum kamchatkense strain Kam1 draft genome sequence.</title>
        <authorList>
            <person name="Birkeland N.-K."/>
            <person name="Erikstad H.A."/>
        </authorList>
    </citation>
    <scope>NUCLEOTIDE SEQUENCE [LARGE SCALE GENOMIC DNA]</scope>
    <source>
        <strain evidence="6 7">Kam1</strain>
    </source>
</reference>
<organism evidence="6 7">
    <name type="scientific">Methylacidiphilum kamchatkense Kam1</name>
    <dbReference type="NCBI Taxonomy" id="1202785"/>
    <lineage>
        <taxon>Bacteria</taxon>
        <taxon>Pseudomonadati</taxon>
        <taxon>Verrucomicrobiota</taxon>
        <taxon>Methylacidiphilae</taxon>
        <taxon>Methylacidiphilales</taxon>
        <taxon>Methylacidiphilaceae</taxon>
        <taxon>Methylacidiphilum (ex Ratnadevi et al. 2023)</taxon>
    </lineage>
</organism>
<dbReference type="InterPro" id="IPR009056">
    <property type="entry name" value="Cyt_c-like_dom"/>
</dbReference>
<keyword evidence="3 4" id="KW-0408">Iron</keyword>
<evidence type="ECO:0000313" key="7">
    <source>
        <dbReference type="Proteomes" id="UP000031594"/>
    </source>
</evidence>
<evidence type="ECO:0000256" key="1">
    <source>
        <dbReference type="ARBA" id="ARBA00022617"/>
    </source>
</evidence>
<keyword evidence="2 4" id="KW-0479">Metal-binding</keyword>
<keyword evidence="7" id="KW-1185">Reference proteome</keyword>
<proteinExistence type="predicted"/>
<dbReference type="InterPro" id="IPR036909">
    <property type="entry name" value="Cyt_c-like_dom_sf"/>
</dbReference>
<name>A0ABR4ZWB4_9BACT</name>
<dbReference type="Gene3D" id="1.10.760.10">
    <property type="entry name" value="Cytochrome c-like domain"/>
    <property type="match status" value="1"/>
</dbReference>
<evidence type="ECO:0000256" key="3">
    <source>
        <dbReference type="ARBA" id="ARBA00023004"/>
    </source>
</evidence>
<keyword evidence="1 4" id="KW-0349">Heme</keyword>
<evidence type="ECO:0000256" key="4">
    <source>
        <dbReference type="PROSITE-ProRule" id="PRU00433"/>
    </source>
</evidence>
<evidence type="ECO:0000259" key="5">
    <source>
        <dbReference type="PROSITE" id="PS51007"/>
    </source>
</evidence>
<sequence length="185" mass="20838">MKEIVLVCLLSLFILCQLMGAEEELYLAPLSKEELSQSQPPPVKQISNTKTGEMIQHGKYLVEAVALCAECHTPRDRNGQLIMDKWLQGSPLQWVEQSGQKEWASYAGSLVGLPEGWKESDMVQYLETGILPRGGYSRLPMPPYRMSHKDALAITLYLESLSEQNTNIKRDAFNKSESDLPPIEK</sequence>
<accession>A0ABR4ZWB4</accession>
<protein>
    <submittedName>
        <fullName evidence="6">Cytochrome C</fullName>
    </submittedName>
</protein>
<comment type="caution">
    <text evidence="6">The sequence shown here is derived from an EMBL/GenBank/DDBJ whole genome shotgun (WGS) entry which is preliminary data.</text>
</comment>
<dbReference type="EMBL" id="JQNX01000004">
    <property type="protein sequence ID" value="KIE58502.1"/>
    <property type="molecule type" value="Genomic_DNA"/>
</dbReference>
<feature type="domain" description="Cytochrome c" evidence="5">
    <location>
        <begin position="53"/>
        <end position="162"/>
    </location>
</feature>
<dbReference type="RefSeq" id="WP_039721466.1">
    <property type="nucleotide sequence ID" value="NZ_JQNX01000004.1"/>
</dbReference>
<evidence type="ECO:0000313" key="6">
    <source>
        <dbReference type="EMBL" id="KIE58502.1"/>
    </source>
</evidence>